<dbReference type="GO" id="GO:0005975">
    <property type="term" value="P:carbohydrate metabolic process"/>
    <property type="evidence" value="ECO:0007669"/>
    <property type="project" value="InterPro"/>
</dbReference>
<name>A0AAD2B5F9_9RALS</name>
<dbReference type="AlphaFoldDB" id="A0AAD2B5F9"/>
<proteinExistence type="predicted"/>
<dbReference type="Gene3D" id="2.70.98.10">
    <property type="match status" value="1"/>
</dbReference>
<dbReference type="CDD" id="cd09021">
    <property type="entry name" value="Aldose_epim_Ec_YphB"/>
    <property type="match status" value="1"/>
</dbReference>
<dbReference type="GO" id="GO:0030246">
    <property type="term" value="F:carbohydrate binding"/>
    <property type="evidence" value="ECO:0007669"/>
    <property type="project" value="InterPro"/>
</dbReference>
<dbReference type="RefSeq" id="WP_316870976.1">
    <property type="nucleotide sequence ID" value="NZ_CATWAF010000005.1"/>
</dbReference>
<dbReference type="InterPro" id="IPR014718">
    <property type="entry name" value="GH-type_carb-bd"/>
</dbReference>
<evidence type="ECO:0000313" key="2">
    <source>
        <dbReference type="Proteomes" id="UP001189915"/>
    </source>
</evidence>
<dbReference type="InterPro" id="IPR008183">
    <property type="entry name" value="Aldose_1/G6P_1-epimerase"/>
</dbReference>
<keyword evidence="2" id="KW-1185">Reference proteome</keyword>
<dbReference type="Pfam" id="PF01263">
    <property type="entry name" value="Aldose_epim"/>
    <property type="match status" value="1"/>
</dbReference>
<organism evidence="1 2">
    <name type="scientific">Ralstonia wenshanensis</name>
    <dbReference type="NCBI Taxonomy" id="2842456"/>
    <lineage>
        <taxon>Bacteria</taxon>
        <taxon>Pseudomonadati</taxon>
        <taxon>Pseudomonadota</taxon>
        <taxon>Betaproteobacteria</taxon>
        <taxon>Burkholderiales</taxon>
        <taxon>Burkholderiaceae</taxon>
        <taxon>Ralstonia</taxon>
    </lineage>
</organism>
<evidence type="ECO:0000313" key="1">
    <source>
        <dbReference type="EMBL" id="CAJ0702790.1"/>
    </source>
</evidence>
<protein>
    <recommendedName>
        <fullName evidence="3">Aldose 1-epimerase</fullName>
    </recommendedName>
</protein>
<reference evidence="1 2" key="1">
    <citation type="submission" date="2023-07" db="EMBL/GenBank/DDBJ databases">
        <authorList>
            <person name="Peeters C."/>
        </authorList>
    </citation>
    <scope>NUCLEOTIDE SEQUENCE [LARGE SCALE GENOMIC DNA]</scope>
    <source>
        <strain evidence="1 2">LMG 18091</strain>
    </source>
</reference>
<sequence length="303" mass="33742">MPSEIQCPPRCIAIADRDWCVSICPEIGGAIVTATWRGRPIFHDRSAEALDTLNVRRMGCYPLVPYSNRIGHACFEWAGTTQTLRPNSPGEPHAIHGFGWQRAWGVEWATDTTVALTLRHSPDADWPYACSIRQTLSLNEASLALTLEMTNEHSTPVPAGLGWHPFFPMSTATRLQTRWERMLEMDPDHLPYQDIPVPPRFNFAHGQPMSDIEVDHCFAGWSGSATILQDDYVVHLQSARTPAAVLMRQHGQGFFALEPVSHVNNALQFAPSRALGPMHALAVGQTMRIAMRLAVQALEPETY</sequence>
<dbReference type="EMBL" id="CATWAF010000005">
    <property type="protein sequence ID" value="CAJ0702790.1"/>
    <property type="molecule type" value="Genomic_DNA"/>
</dbReference>
<dbReference type="Proteomes" id="UP001189915">
    <property type="component" value="Unassembled WGS sequence"/>
</dbReference>
<comment type="caution">
    <text evidence="1">The sequence shown here is derived from an EMBL/GenBank/DDBJ whole genome shotgun (WGS) entry which is preliminary data.</text>
</comment>
<dbReference type="InterPro" id="IPR011013">
    <property type="entry name" value="Gal_mutarotase_sf_dom"/>
</dbReference>
<accession>A0AAD2B5F9</accession>
<dbReference type="SUPFAM" id="SSF74650">
    <property type="entry name" value="Galactose mutarotase-like"/>
    <property type="match status" value="1"/>
</dbReference>
<gene>
    <name evidence="1" type="primary">yphB_3</name>
    <name evidence="1" type="ORF">LMG18091_03772</name>
</gene>
<dbReference type="GO" id="GO:0016853">
    <property type="term" value="F:isomerase activity"/>
    <property type="evidence" value="ECO:0007669"/>
    <property type="project" value="InterPro"/>
</dbReference>
<evidence type="ECO:0008006" key="3">
    <source>
        <dbReference type="Google" id="ProtNLM"/>
    </source>
</evidence>